<dbReference type="Pfam" id="PF02786">
    <property type="entry name" value="CPSase_L_D2"/>
    <property type="match status" value="1"/>
</dbReference>
<evidence type="ECO:0000256" key="1">
    <source>
        <dbReference type="ARBA" id="ARBA00001953"/>
    </source>
</evidence>
<gene>
    <name evidence="18" type="ORF">DET51_107148</name>
    <name evidence="17" type="ORF">DET64_107148</name>
</gene>
<dbReference type="Gene3D" id="2.40.50.100">
    <property type="match status" value="1"/>
</dbReference>
<dbReference type="InterPro" id="IPR001882">
    <property type="entry name" value="Biotin_BS"/>
</dbReference>
<dbReference type="Pfam" id="PF02785">
    <property type="entry name" value="Biotin_carb_C"/>
    <property type="match status" value="1"/>
</dbReference>
<dbReference type="PROSITE" id="PS50975">
    <property type="entry name" value="ATP_GRASP"/>
    <property type="match status" value="1"/>
</dbReference>
<dbReference type="GO" id="GO:0005524">
    <property type="term" value="F:ATP binding"/>
    <property type="evidence" value="ECO:0007669"/>
    <property type="project" value="UniProtKB-UniRule"/>
</dbReference>
<comment type="subunit">
    <text evidence="4">Acetyl-CoA carboxylase is a heterohexamer of biotin carboxyl carrier protein, biotin carboxylase and the two subunits of carboxyl transferase in a 2:2 complex.</text>
</comment>
<comment type="pathway">
    <text evidence="3">Lipid metabolism; malonyl-CoA biosynthesis; malonyl-CoA from acetyl-CoA: step 1/1.</text>
</comment>
<dbReference type="InterPro" id="IPR011764">
    <property type="entry name" value="Biotin_carboxylation_dom"/>
</dbReference>
<evidence type="ECO:0000259" key="15">
    <source>
        <dbReference type="PROSITE" id="PS50975"/>
    </source>
</evidence>
<keyword evidence="10" id="KW-0092">Biotin</keyword>
<evidence type="ECO:0000256" key="6">
    <source>
        <dbReference type="ARBA" id="ARBA00022598"/>
    </source>
</evidence>
<dbReference type="InterPro" id="IPR005482">
    <property type="entry name" value="Biotin_COase_C"/>
</dbReference>
<dbReference type="InterPro" id="IPR005481">
    <property type="entry name" value="BC-like_N"/>
</dbReference>
<dbReference type="PROSITE" id="PS00867">
    <property type="entry name" value="CPSASE_2"/>
    <property type="match status" value="1"/>
</dbReference>
<dbReference type="RefSeq" id="WP_113879983.1">
    <property type="nucleotide sequence ID" value="NZ_QNSA01000007.1"/>
</dbReference>
<evidence type="ECO:0000313" key="18">
    <source>
        <dbReference type="EMBL" id="RCW33477.1"/>
    </source>
</evidence>
<comment type="catalytic activity">
    <reaction evidence="12">
        <text>N(6)-biotinyl-L-lysyl-[protein] + hydrogencarbonate + ATP = N(6)-carboxybiotinyl-L-lysyl-[protein] + ADP + phosphate + H(+)</text>
        <dbReference type="Rhea" id="RHEA:13501"/>
        <dbReference type="Rhea" id="RHEA-COMP:10505"/>
        <dbReference type="Rhea" id="RHEA-COMP:10506"/>
        <dbReference type="ChEBI" id="CHEBI:15378"/>
        <dbReference type="ChEBI" id="CHEBI:17544"/>
        <dbReference type="ChEBI" id="CHEBI:30616"/>
        <dbReference type="ChEBI" id="CHEBI:43474"/>
        <dbReference type="ChEBI" id="CHEBI:83144"/>
        <dbReference type="ChEBI" id="CHEBI:83145"/>
        <dbReference type="ChEBI" id="CHEBI:456216"/>
        <dbReference type="EC" id="6.3.4.14"/>
    </reaction>
</comment>
<dbReference type="PROSITE" id="PS50968">
    <property type="entry name" value="BIOTINYL_LIPOYL"/>
    <property type="match status" value="1"/>
</dbReference>
<dbReference type="PANTHER" id="PTHR18866">
    <property type="entry name" value="CARBOXYLASE:PYRUVATE/ACETYL-COA/PROPIONYL-COA CARBOXYLASE"/>
    <property type="match status" value="1"/>
</dbReference>
<dbReference type="GO" id="GO:0046872">
    <property type="term" value="F:metal ion binding"/>
    <property type="evidence" value="ECO:0007669"/>
    <property type="project" value="InterPro"/>
</dbReference>
<name>A0A368UX44_MARNT</name>
<dbReference type="Pfam" id="PF00364">
    <property type="entry name" value="Biotin_lipoyl"/>
    <property type="match status" value="1"/>
</dbReference>
<accession>A0A368UX44</accession>
<dbReference type="PROSITE" id="PS50979">
    <property type="entry name" value="BC"/>
    <property type="match status" value="1"/>
</dbReference>
<comment type="caution">
    <text evidence="18">The sequence shown here is derived from an EMBL/GenBank/DDBJ whole genome shotgun (WGS) entry which is preliminary data.</text>
</comment>
<protein>
    <recommendedName>
        <fullName evidence="5">Biotin carboxylase</fullName>
    </recommendedName>
    <alternativeName>
        <fullName evidence="11">Acetyl-coenzyme A carboxylase biotin carboxylase subunit A</fullName>
    </alternativeName>
</protein>
<dbReference type="InterPro" id="IPR016185">
    <property type="entry name" value="PreATP-grasp_dom_sf"/>
</dbReference>
<dbReference type="EMBL" id="QPJB01000007">
    <property type="protein sequence ID" value="RCW33477.1"/>
    <property type="molecule type" value="Genomic_DNA"/>
</dbReference>
<keyword evidence="7 13" id="KW-0547">Nucleotide-binding</keyword>
<proteinExistence type="predicted"/>
<dbReference type="Proteomes" id="UP000253065">
    <property type="component" value="Unassembled WGS sequence"/>
</dbReference>
<sequence length="652" mass="70842">MLKKLLIANRGEIAVRVIRTAKALGYRTVAVYSEADANALHVEQADEAVCIGPAQVAASYLNADAILDAARKTGADCIHPGYGFLSENSGFAKAVKQAGLTFVGPPENAIELMGSKRRSKIAMQEARVPVVPGYEDNNASDDELIAAAQDIGYPLMLKASAGGGGRGMRLVESESELADNIKRARSEAKQAFGDDELIIEKAVIEPRHVEIQVFADHHGNAVYLGERDCSVQRRHQKVVEEAPSPFVTPELRKAMGEAAVKAALACGYEGAGTVEFLVDKDRNFYFLEMNTRLQVEHPVTELITGQDLVAWQLMVAEGRPLPLAQDDIQLNGHAIEVRLYAEDPASGFTPQTGTLHQFTPAEGEGRRFDTGVRSGDVVSPHYDPMLAKVIAWGQNRDEARRRLIRALEDTTVFGVTTNRHFLSRIIADDTFGAGEATTAFLQQAFKNDPSLAPQPLTIRELALSACALSLGQSAQKGWSNAPATVMPMKLEARDEALELLVRHSGHKLLVAHGEEHYELQLQSQEPGLLCIIDNGVRQRCQYYRSGDSLYLQAFGRSWCVRDITHQPAQGALGTGSGKVQATMDGAIIDVLVAEGDQVEQGQTLVILEAMKMEHPVKADRRGTVGQLLARKGDQVKRGQLLADVQSTEEAAS</sequence>
<dbReference type="FunFam" id="2.40.50.100:FF:000003">
    <property type="entry name" value="Acetyl-CoA carboxylase biotin carboxyl carrier protein"/>
    <property type="match status" value="1"/>
</dbReference>
<dbReference type="FunFam" id="3.30.1490.20:FF:000003">
    <property type="entry name" value="acetyl-CoA carboxylase isoform X1"/>
    <property type="match status" value="1"/>
</dbReference>
<dbReference type="NCBIfam" id="NF006367">
    <property type="entry name" value="PRK08591.1"/>
    <property type="match status" value="1"/>
</dbReference>
<dbReference type="FunFam" id="3.40.50.20:FF:000010">
    <property type="entry name" value="Propionyl-CoA carboxylase subunit alpha"/>
    <property type="match status" value="1"/>
</dbReference>
<evidence type="ECO:0000256" key="2">
    <source>
        <dbReference type="ARBA" id="ARBA00003761"/>
    </source>
</evidence>
<dbReference type="PANTHER" id="PTHR18866:SF33">
    <property type="entry name" value="METHYLCROTONOYL-COA CARBOXYLASE SUBUNIT ALPHA, MITOCHONDRIAL-RELATED"/>
    <property type="match status" value="1"/>
</dbReference>
<reference evidence="18 19" key="1">
    <citation type="submission" date="2018-07" db="EMBL/GenBank/DDBJ databases">
        <title>Freshwater and sediment microbial communities from various areas in North America, analyzing microbe dynamics in response to fracking.</title>
        <authorList>
            <person name="Lamendella R."/>
        </authorList>
    </citation>
    <scope>NUCLEOTIDE SEQUENCE [LARGE SCALE GENOMIC DNA]</scope>
    <source>
        <strain evidence="18 19">114E</strain>
        <strain evidence="17 20">114E_o</strain>
    </source>
</reference>
<dbReference type="Gene3D" id="3.30.470.20">
    <property type="entry name" value="ATP-grasp fold, B domain"/>
    <property type="match status" value="1"/>
</dbReference>
<dbReference type="Proteomes" id="UP000252795">
    <property type="component" value="Unassembled WGS sequence"/>
</dbReference>
<keyword evidence="9" id="KW-0809">Transit peptide</keyword>
<evidence type="ECO:0000256" key="3">
    <source>
        <dbReference type="ARBA" id="ARBA00004956"/>
    </source>
</evidence>
<organism evidence="18 19">
    <name type="scientific">Marinobacter nauticus</name>
    <name type="common">Marinobacter hydrocarbonoclasticus</name>
    <name type="synonym">Marinobacter aquaeolei</name>
    <dbReference type="NCBI Taxonomy" id="2743"/>
    <lineage>
        <taxon>Bacteria</taxon>
        <taxon>Pseudomonadati</taxon>
        <taxon>Pseudomonadota</taxon>
        <taxon>Gammaproteobacteria</taxon>
        <taxon>Pseudomonadales</taxon>
        <taxon>Marinobacteraceae</taxon>
        <taxon>Marinobacter</taxon>
    </lineage>
</organism>
<feature type="domain" description="Biotin carboxylation" evidence="16">
    <location>
        <begin position="1"/>
        <end position="446"/>
    </location>
</feature>
<dbReference type="InterPro" id="IPR011761">
    <property type="entry name" value="ATP-grasp"/>
</dbReference>
<dbReference type="InterPro" id="IPR000089">
    <property type="entry name" value="Biotin_lipoyl"/>
</dbReference>
<dbReference type="CDD" id="cd06850">
    <property type="entry name" value="biotinyl_domain"/>
    <property type="match status" value="1"/>
</dbReference>
<dbReference type="InterPro" id="IPR050856">
    <property type="entry name" value="Biotin_carboxylase_complex"/>
</dbReference>
<evidence type="ECO:0000256" key="13">
    <source>
        <dbReference type="PROSITE-ProRule" id="PRU00409"/>
    </source>
</evidence>
<dbReference type="SUPFAM" id="SSF52440">
    <property type="entry name" value="PreATP-grasp domain"/>
    <property type="match status" value="1"/>
</dbReference>
<dbReference type="FunFam" id="3.30.470.20:FF:000028">
    <property type="entry name" value="Methylcrotonoyl-CoA carboxylase subunit alpha, mitochondrial"/>
    <property type="match status" value="1"/>
</dbReference>
<dbReference type="InterPro" id="IPR011053">
    <property type="entry name" value="Single_hybrid_motif"/>
</dbReference>
<evidence type="ECO:0000256" key="7">
    <source>
        <dbReference type="ARBA" id="ARBA00022741"/>
    </source>
</evidence>
<dbReference type="SMART" id="SM00878">
    <property type="entry name" value="Biotin_carb_C"/>
    <property type="match status" value="1"/>
</dbReference>
<dbReference type="SUPFAM" id="SSF51246">
    <property type="entry name" value="Rudiment single hybrid motif"/>
    <property type="match status" value="1"/>
</dbReference>
<evidence type="ECO:0000259" key="16">
    <source>
        <dbReference type="PROSITE" id="PS50979"/>
    </source>
</evidence>
<dbReference type="PROSITE" id="PS00866">
    <property type="entry name" value="CPSASE_1"/>
    <property type="match status" value="1"/>
</dbReference>
<evidence type="ECO:0000256" key="4">
    <source>
        <dbReference type="ARBA" id="ARBA00011750"/>
    </source>
</evidence>
<dbReference type="AlphaFoldDB" id="A0A368UX44"/>
<dbReference type="SUPFAM" id="SSF56059">
    <property type="entry name" value="Glutathione synthetase ATP-binding domain-like"/>
    <property type="match status" value="1"/>
</dbReference>
<dbReference type="InterPro" id="IPR011054">
    <property type="entry name" value="Rudment_hybrid_motif"/>
</dbReference>
<evidence type="ECO:0000259" key="14">
    <source>
        <dbReference type="PROSITE" id="PS50968"/>
    </source>
</evidence>
<dbReference type="Pfam" id="PF00289">
    <property type="entry name" value="Biotin_carb_N"/>
    <property type="match status" value="1"/>
</dbReference>
<evidence type="ECO:0000256" key="9">
    <source>
        <dbReference type="ARBA" id="ARBA00022946"/>
    </source>
</evidence>
<feature type="domain" description="ATP-grasp" evidence="15">
    <location>
        <begin position="120"/>
        <end position="317"/>
    </location>
</feature>
<keyword evidence="20" id="KW-1185">Reference proteome</keyword>
<evidence type="ECO:0000256" key="8">
    <source>
        <dbReference type="ARBA" id="ARBA00022840"/>
    </source>
</evidence>
<keyword evidence="6" id="KW-0436">Ligase</keyword>
<evidence type="ECO:0000313" key="17">
    <source>
        <dbReference type="EMBL" id="RBP72550.1"/>
    </source>
</evidence>
<dbReference type="SUPFAM" id="SSF51230">
    <property type="entry name" value="Single hybrid motif"/>
    <property type="match status" value="1"/>
</dbReference>
<dbReference type="EMBL" id="QNSA01000007">
    <property type="protein sequence ID" value="RBP72550.1"/>
    <property type="molecule type" value="Genomic_DNA"/>
</dbReference>
<comment type="function">
    <text evidence="2">This protein is a component of the acetyl coenzyme A carboxylase complex; first, biotin carboxylase catalyzes the carboxylation of the carrier protein and then the transcarboxylase transfers the carboxyl group to form malonyl-CoA.</text>
</comment>
<dbReference type="GO" id="GO:0004075">
    <property type="term" value="F:biotin carboxylase activity"/>
    <property type="evidence" value="ECO:0007669"/>
    <property type="project" value="UniProtKB-EC"/>
</dbReference>
<evidence type="ECO:0000313" key="19">
    <source>
        <dbReference type="Proteomes" id="UP000252795"/>
    </source>
</evidence>
<evidence type="ECO:0000256" key="11">
    <source>
        <dbReference type="ARBA" id="ARBA00033786"/>
    </source>
</evidence>
<evidence type="ECO:0000256" key="10">
    <source>
        <dbReference type="ARBA" id="ARBA00023267"/>
    </source>
</evidence>
<comment type="cofactor">
    <cofactor evidence="1">
        <name>biotin</name>
        <dbReference type="ChEBI" id="CHEBI:57586"/>
    </cofactor>
</comment>
<evidence type="ECO:0000256" key="5">
    <source>
        <dbReference type="ARBA" id="ARBA00017242"/>
    </source>
</evidence>
<feature type="domain" description="Lipoyl-binding" evidence="14">
    <location>
        <begin position="569"/>
        <end position="645"/>
    </location>
</feature>
<keyword evidence="8 13" id="KW-0067">ATP-binding</keyword>
<dbReference type="InterPro" id="IPR005479">
    <property type="entry name" value="CPAse_ATP-bd"/>
</dbReference>
<evidence type="ECO:0000313" key="20">
    <source>
        <dbReference type="Proteomes" id="UP000253065"/>
    </source>
</evidence>
<evidence type="ECO:0000256" key="12">
    <source>
        <dbReference type="ARBA" id="ARBA00048600"/>
    </source>
</evidence>
<dbReference type="PROSITE" id="PS00188">
    <property type="entry name" value="BIOTIN"/>
    <property type="match status" value="1"/>
</dbReference>